<dbReference type="RefSeq" id="XP_013018612.1">
    <property type="nucleotide sequence ID" value="XM_013163158.1"/>
</dbReference>
<dbReference type="GO" id="GO:1990316">
    <property type="term" value="C:Atg1/ULK1 kinase complex"/>
    <property type="evidence" value="ECO:0007669"/>
    <property type="project" value="TreeGrafter"/>
</dbReference>
<dbReference type="PANTHER" id="PTHR13222:SF1">
    <property type="entry name" value="RB1-INDUCIBLE COILED-COIL PROTEIN 1"/>
    <property type="match status" value="1"/>
</dbReference>
<dbReference type="GO" id="GO:0034517">
    <property type="term" value="P:ribophagy"/>
    <property type="evidence" value="ECO:0007669"/>
    <property type="project" value="TreeGrafter"/>
</dbReference>
<keyword evidence="4" id="KW-0926">Vacuole</keyword>
<dbReference type="GO" id="GO:0034727">
    <property type="term" value="P:piecemeal microautophagy of the nucleus"/>
    <property type="evidence" value="ECO:0007669"/>
    <property type="project" value="TreeGrafter"/>
</dbReference>
<dbReference type="eggNOG" id="ENOG502QVZE">
    <property type="taxonomic scope" value="Eukaryota"/>
</dbReference>
<dbReference type="GO" id="GO:0000329">
    <property type="term" value="C:fungal-type vacuole membrane"/>
    <property type="evidence" value="ECO:0007669"/>
    <property type="project" value="EnsemblFungi"/>
</dbReference>
<dbReference type="InterPro" id="IPR040040">
    <property type="entry name" value="ATG11"/>
</dbReference>
<feature type="domain" description="Atg11 middle" evidence="7">
    <location>
        <begin position="519"/>
        <end position="596"/>
    </location>
</feature>
<accession>S9R3N2</accession>
<dbReference type="GO" id="GO:0015031">
    <property type="term" value="P:protein transport"/>
    <property type="evidence" value="ECO:0007669"/>
    <property type="project" value="UniProtKB-KW"/>
</dbReference>
<evidence type="ECO:0000256" key="4">
    <source>
        <dbReference type="RuleBase" id="RU367075"/>
    </source>
</evidence>
<dbReference type="OMA" id="WKREFQS"/>
<keyword evidence="2 4" id="KW-0072">Autophagy</keyword>
<evidence type="ECO:0000256" key="1">
    <source>
        <dbReference type="ARBA" id="ARBA00009729"/>
    </source>
</evidence>
<keyword evidence="4" id="KW-0813">Transport</keyword>
<keyword evidence="9" id="KW-1185">Reference proteome</keyword>
<dbReference type="VEuPathDB" id="FungiDB:SOCG_00738"/>
<dbReference type="GO" id="GO:1903599">
    <property type="term" value="P:positive regulation of autophagy of mitochondrion"/>
    <property type="evidence" value="ECO:0007669"/>
    <property type="project" value="UniProtKB-UniRule"/>
</dbReference>
<keyword evidence="3 5" id="KW-0175">Coiled coil</keyword>
<evidence type="ECO:0000259" key="7">
    <source>
        <dbReference type="Pfam" id="PF19697"/>
    </source>
</evidence>
<dbReference type="Pfam" id="PF19697">
    <property type="entry name" value="Atg11_middle"/>
    <property type="match status" value="1"/>
</dbReference>
<evidence type="ECO:0000256" key="3">
    <source>
        <dbReference type="ARBA" id="ARBA00023054"/>
    </source>
</evidence>
<dbReference type="GO" id="GO:0043539">
    <property type="term" value="F:protein serine/threonine kinase activator activity"/>
    <property type="evidence" value="ECO:0007669"/>
    <property type="project" value="EnsemblFungi"/>
</dbReference>
<keyword evidence="4" id="KW-0653">Protein transport</keyword>
<dbReference type="GO" id="GO:0006995">
    <property type="term" value="P:cellular response to nitrogen starvation"/>
    <property type="evidence" value="ECO:0007669"/>
    <property type="project" value="EnsemblFungi"/>
</dbReference>
<comment type="subcellular location">
    <subcellularLocation>
        <location evidence="4">Preautophagosomal structure membrane</location>
        <topology evidence="4">Peripheral membrane protein</topology>
    </subcellularLocation>
    <subcellularLocation>
        <location evidence="4">Vacuole membrane</location>
        <topology evidence="4">Peripheral membrane protein</topology>
    </subcellularLocation>
    <text evidence="4">During pexophagy, accumulates in the vacuolar membrane region, where the peroxisomes contact the vacuole.</text>
</comment>
<proteinExistence type="inferred from homology"/>
<evidence type="ECO:0000256" key="5">
    <source>
        <dbReference type="SAM" id="Coils"/>
    </source>
</evidence>
<feature type="coiled-coil region" evidence="5">
    <location>
        <begin position="561"/>
        <end position="602"/>
    </location>
</feature>
<dbReference type="GO" id="GO:0000423">
    <property type="term" value="P:mitophagy"/>
    <property type="evidence" value="ECO:0007669"/>
    <property type="project" value="EnsemblFungi"/>
</dbReference>
<feature type="domain" description="Autophagy-related protein 11 C-terminal" evidence="6">
    <location>
        <begin position="786"/>
        <end position="908"/>
    </location>
</feature>
<reference evidence="8 9" key="1">
    <citation type="journal article" date="2011" name="Science">
        <title>Comparative functional genomics of the fission yeasts.</title>
        <authorList>
            <person name="Rhind N."/>
            <person name="Chen Z."/>
            <person name="Yassour M."/>
            <person name="Thompson D.A."/>
            <person name="Haas B.J."/>
            <person name="Habib N."/>
            <person name="Wapinski I."/>
            <person name="Roy S."/>
            <person name="Lin M.F."/>
            <person name="Heiman D.I."/>
            <person name="Young S.K."/>
            <person name="Furuya K."/>
            <person name="Guo Y."/>
            <person name="Pidoux A."/>
            <person name="Chen H.M."/>
            <person name="Robbertse B."/>
            <person name="Goldberg J.M."/>
            <person name="Aoki K."/>
            <person name="Bayne E.H."/>
            <person name="Berlin A.M."/>
            <person name="Desjardins C.A."/>
            <person name="Dobbs E."/>
            <person name="Dukaj L."/>
            <person name="Fan L."/>
            <person name="FitzGerald M.G."/>
            <person name="French C."/>
            <person name="Gujja S."/>
            <person name="Hansen K."/>
            <person name="Keifenheim D."/>
            <person name="Levin J.Z."/>
            <person name="Mosher R.A."/>
            <person name="Mueller C.A."/>
            <person name="Pfiffner J."/>
            <person name="Priest M."/>
            <person name="Russ C."/>
            <person name="Smialowska A."/>
            <person name="Swoboda P."/>
            <person name="Sykes S.M."/>
            <person name="Vaughn M."/>
            <person name="Vengrova S."/>
            <person name="Yoder R."/>
            <person name="Zeng Q."/>
            <person name="Allshire R."/>
            <person name="Baulcombe D."/>
            <person name="Birren B.W."/>
            <person name="Brown W."/>
            <person name="Ekwall K."/>
            <person name="Kellis M."/>
            <person name="Leatherwood J."/>
            <person name="Levin H."/>
            <person name="Margalit H."/>
            <person name="Martienssen R."/>
            <person name="Nieduszynski C.A."/>
            <person name="Spatafora J.W."/>
            <person name="Friedman N."/>
            <person name="Dalgaard J.Z."/>
            <person name="Baumann P."/>
            <person name="Niki H."/>
            <person name="Regev A."/>
            <person name="Nusbaum C."/>
        </authorList>
    </citation>
    <scope>NUCLEOTIDE SEQUENCE [LARGE SCALE GENOMIC DNA]</scope>
    <source>
        <strain evidence="9">yFS286</strain>
    </source>
</reference>
<dbReference type="OrthoDB" id="447953at2759"/>
<gene>
    <name evidence="8" type="ORF">SOCG_00738</name>
</gene>
<comment type="function">
    <text evidence="4">Involved in cytoplasm to vacuole transport (Cvt), pexophagy, mitophagy and nucleophagy. Recruits mitochondria for their selective degradation via autophagy (mitophagy) during starvation. Works as scaffold proteins that recruit ATG proteins to the pre-autophagosome (PAS), the site of vesicle/autophagosome formation. Required for the Cvt vesicles completion.</text>
</comment>
<dbReference type="GO" id="GO:0019901">
    <property type="term" value="F:protein kinase binding"/>
    <property type="evidence" value="ECO:0007669"/>
    <property type="project" value="TreeGrafter"/>
</dbReference>
<evidence type="ECO:0000313" key="8">
    <source>
        <dbReference type="EMBL" id="EPX72980.1"/>
    </source>
</evidence>
<evidence type="ECO:0000259" key="6">
    <source>
        <dbReference type="Pfam" id="PF10377"/>
    </source>
</evidence>
<dbReference type="Proteomes" id="UP000016088">
    <property type="component" value="Unassembled WGS sequence"/>
</dbReference>
<dbReference type="GO" id="GO:0061709">
    <property type="term" value="P:reticulophagy"/>
    <property type="evidence" value="ECO:0007669"/>
    <property type="project" value="TreeGrafter"/>
</dbReference>
<sequence length="913" mass="106459">MRFRLNDSFSGKSWTIENVHWTPQDLVAWIIKLDIDLSDDAKLLLPNGMSLNETLLNDESNVVIYVLDEHLLKFSLQEDAPSLPNLEKTDFVDSLPKYEDEKEKFFSFAWKEKFYERRQQIVDFTHISNNLYEELTVHHSQMSTSLSAPSVAMNYLQRRQAGMKELLVVFYERLEKVSINDLLRDFLAMPVGSLPVNTHKLLSANWSKLDPWLSSISSRYFEAQKRVQQCIQATNSIGVFPFNEHPSMEEADSLFQEISSLSERINSDLKDLIEHCSELVKTPISLDSRLQAHIHHVQKLSALINDLHDFACSLFESRKSSLITLKSFWLTFFKVSSKYDTLYEYLRHVAEELDKSKLIISQCHNIYSLFADILMEALRRTEWQASYNANHGSTLPIDQEKESNTRKAWLSQFSNLLFNYDQLRYLPTITRSELSSFLISLRAEPKYQNFLHILSNRLSESLGFPNPLQGDAVPSNNQEITTLQERLAIYQNRCNNLETILLQQRNSPINAANVTAQSNATRTELMDDGSQPFYRTSPTIIPISILRKFSQRKNSFSEGLATKYQTEIEQLRHELNEALKRNDDLSTEIHSKDERIRLLETENDDILTKYNDKPSRTDLSHDVDEKQNLMSVCSHFENKVSKLQEICNVFKNEISILKHQEEYSEMAKDSQVVKQLLEERDLATEKQKKLEEVADSRMEQCKLLTQKLFTLVFRCHELRTVLQECIEQPGQEMDRDGFYNGSERQLQFCSKDLQYLYWMNSDDVDQAFQDFMSRMGSLDIDSFHDYVVNVLSEAHNNELRWKREFQSSRDKALKAILESQTKVSLRNFKQGTLALFLPTRRRMQGHRIWAAFNVNAPHYYLNIQNNSKIESREWLVGRITSIEDHVADGTIDKWLKLPMGTVWHYVDAVDERL</sequence>
<dbReference type="InterPro" id="IPR019460">
    <property type="entry name" value="Atg11_C"/>
</dbReference>
<dbReference type="GeneID" id="25029722"/>
<dbReference type="GO" id="GO:0060090">
    <property type="term" value="F:molecular adaptor activity"/>
    <property type="evidence" value="ECO:0007669"/>
    <property type="project" value="TreeGrafter"/>
</dbReference>
<dbReference type="EMBL" id="KE503207">
    <property type="protein sequence ID" value="EPX72980.1"/>
    <property type="molecule type" value="Genomic_DNA"/>
</dbReference>
<evidence type="ECO:0000313" key="9">
    <source>
        <dbReference type="Proteomes" id="UP000016088"/>
    </source>
</evidence>
<dbReference type="Pfam" id="PF10377">
    <property type="entry name" value="ATG11"/>
    <property type="match status" value="1"/>
</dbReference>
<comment type="similarity">
    <text evidence="1 4">Belongs to the ATG11 family.</text>
</comment>
<evidence type="ECO:0000256" key="2">
    <source>
        <dbReference type="ARBA" id="ARBA00023006"/>
    </source>
</evidence>
<dbReference type="GO" id="GO:0034045">
    <property type="term" value="C:phagophore assembly site membrane"/>
    <property type="evidence" value="ECO:0007669"/>
    <property type="project" value="UniProtKB-SubCell"/>
</dbReference>
<dbReference type="InterPro" id="IPR045593">
    <property type="entry name" value="Atg11_middle"/>
</dbReference>
<organism evidence="8 9">
    <name type="scientific">Schizosaccharomyces octosporus (strain yFS286)</name>
    <name type="common">Fission yeast</name>
    <name type="synonym">Octosporomyces octosporus</name>
    <dbReference type="NCBI Taxonomy" id="483514"/>
    <lineage>
        <taxon>Eukaryota</taxon>
        <taxon>Fungi</taxon>
        <taxon>Dikarya</taxon>
        <taxon>Ascomycota</taxon>
        <taxon>Taphrinomycotina</taxon>
        <taxon>Schizosaccharomycetes</taxon>
        <taxon>Schizosaccharomycetales</taxon>
        <taxon>Schizosaccharomycetaceae</taxon>
        <taxon>Schizosaccharomyces</taxon>
    </lineage>
</organism>
<dbReference type="AlphaFoldDB" id="S9R3N2"/>
<keyword evidence="4" id="KW-0472">Membrane</keyword>
<name>S9R3N2_SCHOY</name>
<protein>
    <recommendedName>
        <fullName evidence="4">Autophagy-related protein 11</fullName>
    </recommendedName>
</protein>
<dbReference type="GO" id="GO:0000045">
    <property type="term" value="P:autophagosome assembly"/>
    <property type="evidence" value="ECO:0007669"/>
    <property type="project" value="UniProtKB-UniRule"/>
</dbReference>
<dbReference type="HOGENOM" id="CLU_318616_0_0_1"/>
<comment type="subunit">
    <text evidence="4">Homodimer.</text>
</comment>
<dbReference type="PANTHER" id="PTHR13222">
    <property type="entry name" value="RB1-INDUCIBLE COILED-COIL"/>
    <property type="match status" value="1"/>
</dbReference>